<keyword evidence="5" id="KW-1185">Reference proteome</keyword>
<evidence type="ECO:0000313" key="5">
    <source>
        <dbReference type="Proteomes" id="UP001595710"/>
    </source>
</evidence>
<comment type="caution">
    <text evidence="4">The sequence shown here is derived from an EMBL/GenBank/DDBJ whole genome shotgun (WGS) entry which is preliminary data.</text>
</comment>
<dbReference type="InterPro" id="IPR012675">
    <property type="entry name" value="Beta-grasp_dom_sf"/>
</dbReference>
<evidence type="ECO:0000256" key="1">
    <source>
        <dbReference type="ARBA" id="ARBA00022741"/>
    </source>
</evidence>
<gene>
    <name evidence="4" type="primary">moaD</name>
    <name evidence="4" type="ORF">ACFOND_12125</name>
</gene>
<name>A0ABV7WSX9_9GAMM</name>
<accession>A0ABV7WSX9</accession>
<dbReference type="Gene3D" id="3.10.20.30">
    <property type="match status" value="1"/>
</dbReference>
<evidence type="ECO:0000256" key="2">
    <source>
        <dbReference type="ARBA" id="ARBA00024200"/>
    </source>
</evidence>
<comment type="similarity">
    <text evidence="2">Belongs to the MoaD family.</text>
</comment>
<dbReference type="InterPro" id="IPR044672">
    <property type="entry name" value="MOCS2A"/>
</dbReference>
<keyword evidence="1" id="KW-0547">Nucleotide-binding</keyword>
<dbReference type="Pfam" id="PF02597">
    <property type="entry name" value="ThiS"/>
    <property type="match status" value="1"/>
</dbReference>
<dbReference type="Proteomes" id="UP001595710">
    <property type="component" value="Unassembled WGS sequence"/>
</dbReference>
<sequence length="83" mass="9089">MNYFTLKFFAKLREEVGVSELDIPCSEVTTLSSLTDYLVSKHPQWASFLDGQLLKAVNHQMVSGDVTIKAGDEVALFPPVTGG</sequence>
<evidence type="ECO:0000313" key="4">
    <source>
        <dbReference type="EMBL" id="MFC3702390.1"/>
    </source>
</evidence>
<reference evidence="5" key="1">
    <citation type="journal article" date="2019" name="Int. J. Syst. Evol. Microbiol.">
        <title>The Global Catalogue of Microorganisms (GCM) 10K type strain sequencing project: providing services to taxonomists for standard genome sequencing and annotation.</title>
        <authorList>
            <consortium name="The Broad Institute Genomics Platform"/>
            <consortium name="The Broad Institute Genome Sequencing Center for Infectious Disease"/>
            <person name="Wu L."/>
            <person name="Ma J."/>
        </authorList>
    </citation>
    <scope>NUCLEOTIDE SEQUENCE [LARGE SCALE GENOMIC DNA]</scope>
    <source>
        <strain evidence="5">CECT 8288</strain>
    </source>
</reference>
<dbReference type="InterPro" id="IPR016155">
    <property type="entry name" value="Mopterin_synth/thiamin_S_b"/>
</dbReference>
<dbReference type="PANTHER" id="PTHR33359:SF1">
    <property type="entry name" value="MOLYBDOPTERIN SYNTHASE SULFUR CARRIER SUBUNIT"/>
    <property type="match status" value="1"/>
</dbReference>
<protein>
    <recommendedName>
        <fullName evidence="3">Molybdopterin synthase sulfur carrier subunit</fullName>
    </recommendedName>
</protein>
<evidence type="ECO:0000256" key="3">
    <source>
        <dbReference type="ARBA" id="ARBA00024247"/>
    </source>
</evidence>
<dbReference type="RefSeq" id="WP_377363135.1">
    <property type="nucleotide sequence ID" value="NZ_JBHRYN010000012.1"/>
</dbReference>
<proteinExistence type="inferred from homology"/>
<dbReference type="InterPro" id="IPR003749">
    <property type="entry name" value="ThiS/MoaD-like"/>
</dbReference>
<organism evidence="4 5">
    <name type="scientific">Reinekea marina</name>
    <dbReference type="NCBI Taxonomy" id="1310421"/>
    <lineage>
        <taxon>Bacteria</taxon>
        <taxon>Pseudomonadati</taxon>
        <taxon>Pseudomonadota</taxon>
        <taxon>Gammaproteobacteria</taxon>
        <taxon>Oceanospirillales</taxon>
        <taxon>Saccharospirillaceae</taxon>
        <taxon>Reinekea</taxon>
    </lineage>
</organism>
<dbReference type="PANTHER" id="PTHR33359">
    <property type="entry name" value="MOLYBDOPTERIN SYNTHASE SULFUR CARRIER SUBUNIT"/>
    <property type="match status" value="1"/>
</dbReference>
<dbReference type="EMBL" id="JBHRYN010000012">
    <property type="protein sequence ID" value="MFC3702390.1"/>
    <property type="molecule type" value="Genomic_DNA"/>
</dbReference>
<dbReference type="SUPFAM" id="SSF54285">
    <property type="entry name" value="MoaD/ThiS"/>
    <property type="match status" value="1"/>
</dbReference>
<dbReference type="NCBIfam" id="TIGR01682">
    <property type="entry name" value="moaD"/>
    <property type="match status" value="1"/>
</dbReference>
<dbReference type="CDD" id="cd00754">
    <property type="entry name" value="Ubl_MoaD"/>
    <property type="match status" value="1"/>
</dbReference>